<organism evidence="1 2">
    <name type="scientific">Colletotrichum lupini</name>
    <dbReference type="NCBI Taxonomy" id="145971"/>
    <lineage>
        <taxon>Eukaryota</taxon>
        <taxon>Fungi</taxon>
        <taxon>Dikarya</taxon>
        <taxon>Ascomycota</taxon>
        <taxon>Pezizomycotina</taxon>
        <taxon>Sordariomycetes</taxon>
        <taxon>Hypocreomycetidae</taxon>
        <taxon>Glomerellales</taxon>
        <taxon>Glomerellaceae</taxon>
        <taxon>Colletotrichum</taxon>
        <taxon>Colletotrichum acutatum species complex</taxon>
    </lineage>
</organism>
<reference evidence="1" key="1">
    <citation type="journal article" date="2021" name="Mol. Plant Microbe Interact.">
        <title>Complete Genome Sequence of the Plant-Pathogenic Fungus Colletotrichum lupini.</title>
        <authorList>
            <person name="Baroncelli R."/>
            <person name="Pensec F."/>
            <person name="Da Lio D."/>
            <person name="Boufleur T."/>
            <person name="Vicente I."/>
            <person name="Sarrocco S."/>
            <person name="Picot A."/>
            <person name="Baraldi E."/>
            <person name="Sukno S."/>
            <person name="Thon M."/>
            <person name="Le Floch G."/>
        </authorList>
    </citation>
    <scope>NUCLEOTIDE SEQUENCE</scope>
    <source>
        <strain evidence="1">IMI 504893</strain>
    </source>
</reference>
<keyword evidence="2" id="KW-1185">Reference proteome</keyword>
<dbReference type="AlphaFoldDB" id="A0A9Q8SEG5"/>
<dbReference type="KEGG" id="clup:CLUP02_02115"/>
<gene>
    <name evidence="1" type="ORF">CLUP02_02115</name>
</gene>
<dbReference type="Proteomes" id="UP000830671">
    <property type="component" value="Chromosome 1"/>
</dbReference>
<sequence>MASTRKYGCSSPWFGFPAPIHLRRYAALYLPTSNSVESALGVFRFHSLLPSSTMPVSCSSLPHPHSSNQSVSMESLPRISMTDRSVQNQENPIQSKTPVRYEWILLRPSSRTCLAPRRLLHLIDLLHACIVMDTVPQFGAVFLARRRQLAHLRSENRLCAVLAKPGEAASCWHWQNRTLLCKSQKAWRAQGSKTDGCACIGKDGRCLARAAAANSRFEKQ</sequence>
<accession>A0A9Q8SEG5</accession>
<name>A0A9Q8SEG5_9PEZI</name>
<proteinExistence type="predicted"/>
<evidence type="ECO:0000313" key="1">
    <source>
        <dbReference type="EMBL" id="UQC75461.1"/>
    </source>
</evidence>
<protein>
    <submittedName>
        <fullName evidence="1">Uncharacterized protein</fullName>
    </submittedName>
</protein>
<dbReference type="EMBL" id="CP019471">
    <property type="protein sequence ID" value="UQC75461.1"/>
    <property type="molecule type" value="Genomic_DNA"/>
</dbReference>
<dbReference type="GeneID" id="73336159"/>
<evidence type="ECO:0000313" key="2">
    <source>
        <dbReference type="Proteomes" id="UP000830671"/>
    </source>
</evidence>
<dbReference type="RefSeq" id="XP_049137106.1">
    <property type="nucleotide sequence ID" value="XM_049281149.1"/>
</dbReference>